<sequence>MVWCLAIPACLAAVLALATLFAPPPRIILPSPGHIARGCVATALMLVAAALMGLAVLLQEAQ</sequence>
<dbReference type="KEGG" id="rca:Rcas_2680"/>
<dbReference type="RefSeq" id="WP_012121175.1">
    <property type="nucleotide sequence ID" value="NC_009767.1"/>
</dbReference>
<organism evidence="2 3">
    <name type="scientific">Roseiflexus castenholzii (strain DSM 13941 / HLO8)</name>
    <dbReference type="NCBI Taxonomy" id="383372"/>
    <lineage>
        <taxon>Bacteria</taxon>
        <taxon>Bacillati</taxon>
        <taxon>Chloroflexota</taxon>
        <taxon>Chloroflexia</taxon>
        <taxon>Chloroflexales</taxon>
        <taxon>Roseiflexineae</taxon>
        <taxon>Roseiflexaceae</taxon>
        <taxon>Roseiflexus</taxon>
    </lineage>
</organism>
<dbReference type="EMBL" id="CP000804">
    <property type="protein sequence ID" value="ABU58751.1"/>
    <property type="molecule type" value="Genomic_DNA"/>
</dbReference>
<dbReference type="Proteomes" id="UP000000263">
    <property type="component" value="Chromosome"/>
</dbReference>
<keyword evidence="1" id="KW-0812">Transmembrane</keyword>
<protein>
    <submittedName>
        <fullName evidence="2">Uncharacterized protein</fullName>
    </submittedName>
</protein>
<evidence type="ECO:0000313" key="3">
    <source>
        <dbReference type="Proteomes" id="UP000000263"/>
    </source>
</evidence>
<reference evidence="2 3" key="1">
    <citation type="submission" date="2007-08" db="EMBL/GenBank/DDBJ databases">
        <title>Complete sequence of Roseiflexus castenholzii DSM 13941.</title>
        <authorList>
            <consortium name="US DOE Joint Genome Institute"/>
            <person name="Copeland A."/>
            <person name="Lucas S."/>
            <person name="Lapidus A."/>
            <person name="Barry K."/>
            <person name="Glavina del Rio T."/>
            <person name="Dalin E."/>
            <person name="Tice H."/>
            <person name="Pitluck S."/>
            <person name="Thompson L.S."/>
            <person name="Brettin T."/>
            <person name="Bruce D."/>
            <person name="Detter J.C."/>
            <person name="Han C."/>
            <person name="Tapia R."/>
            <person name="Schmutz J."/>
            <person name="Larimer F."/>
            <person name="Land M."/>
            <person name="Hauser L."/>
            <person name="Kyrpides N."/>
            <person name="Mikhailova N."/>
            <person name="Bryant D.A."/>
            <person name="Hanada S."/>
            <person name="Tsukatani Y."/>
            <person name="Richardson P."/>
        </authorList>
    </citation>
    <scope>NUCLEOTIDE SEQUENCE [LARGE SCALE GENOMIC DNA]</scope>
    <source>
        <strain evidence="3">DSM 13941 / HLO8</strain>
    </source>
</reference>
<dbReference type="STRING" id="383372.Rcas_2680"/>
<dbReference type="HOGENOM" id="CLU_2901406_0_0_0"/>
<dbReference type="AlphaFoldDB" id="A7NMI9"/>
<gene>
    <name evidence="2" type="ordered locus">Rcas_2680</name>
</gene>
<evidence type="ECO:0000313" key="2">
    <source>
        <dbReference type="EMBL" id="ABU58751.1"/>
    </source>
</evidence>
<keyword evidence="1" id="KW-1133">Transmembrane helix</keyword>
<keyword evidence="3" id="KW-1185">Reference proteome</keyword>
<feature type="transmembrane region" description="Helical" evidence="1">
    <location>
        <begin position="34"/>
        <end position="58"/>
    </location>
</feature>
<name>A7NMI9_ROSCS</name>
<accession>A7NMI9</accession>
<evidence type="ECO:0000256" key="1">
    <source>
        <dbReference type="SAM" id="Phobius"/>
    </source>
</evidence>
<proteinExistence type="predicted"/>
<keyword evidence="1" id="KW-0472">Membrane</keyword>